<reference evidence="1 2" key="1">
    <citation type="journal article" date="2022" name="Genome Biol. Evol.">
        <title>The Spruce Budworm Genome: Reconstructing the Evolutionary History of Antifreeze Proteins.</title>
        <authorList>
            <person name="Beliveau C."/>
            <person name="Gagne P."/>
            <person name="Picq S."/>
            <person name="Vernygora O."/>
            <person name="Keeling C.I."/>
            <person name="Pinkney K."/>
            <person name="Doucet D."/>
            <person name="Wen F."/>
            <person name="Johnston J.S."/>
            <person name="Maaroufi H."/>
            <person name="Boyle B."/>
            <person name="Laroche J."/>
            <person name="Dewar K."/>
            <person name="Juretic N."/>
            <person name="Blackburn G."/>
            <person name="Nisole A."/>
            <person name="Brunet B."/>
            <person name="Brandao M."/>
            <person name="Lumley L."/>
            <person name="Duan J."/>
            <person name="Quan G."/>
            <person name="Lucarotti C.J."/>
            <person name="Roe A.D."/>
            <person name="Sperling F.A.H."/>
            <person name="Levesque R.C."/>
            <person name="Cusson M."/>
        </authorList>
    </citation>
    <scope>NUCLEOTIDE SEQUENCE [LARGE SCALE GENOMIC DNA]</scope>
    <source>
        <strain evidence="1">Glfc:IPQL:Cfum</strain>
    </source>
</reference>
<protein>
    <submittedName>
        <fullName evidence="1">Uncharacterized protein</fullName>
    </submittedName>
</protein>
<dbReference type="EMBL" id="CM046120">
    <property type="protein sequence ID" value="KAI8437338.1"/>
    <property type="molecule type" value="Genomic_DNA"/>
</dbReference>
<dbReference type="Proteomes" id="UP001064048">
    <property type="component" value="Chromosome 20"/>
</dbReference>
<accession>A0ACC0KLM7</accession>
<name>A0ACC0KLM7_CHOFU</name>
<comment type="caution">
    <text evidence="1">The sequence shown here is derived from an EMBL/GenBank/DDBJ whole genome shotgun (WGS) entry which is preliminary data.</text>
</comment>
<evidence type="ECO:0000313" key="1">
    <source>
        <dbReference type="EMBL" id="KAI8437338.1"/>
    </source>
</evidence>
<feature type="non-terminal residue" evidence="1">
    <location>
        <position position="1"/>
    </location>
</feature>
<gene>
    <name evidence="1" type="ORF">MSG28_011682</name>
</gene>
<evidence type="ECO:0000313" key="2">
    <source>
        <dbReference type="Proteomes" id="UP001064048"/>
    </source>
</evidence>
<keyword evidence="2" id="KW-1185">Reference proteome</keyword>
<organism evidence="1 2">
    <name type="scientific">Choristoneura fumiferana</name>
    <name type="common">Spruce budworm moth</name>
    <name type="synonym">Archips fumiferana</name>
    <dbReference type="NCBI Taxonomy" id="7141"/>
    <lineage>
        <taxon>Eukaryota</taxon>
        <taxon>Metazoa</taxon>
        <taxon>Ecdysozoa</taxon>
        <taxon>Arthropoda</taxon>
        <taxon>Hexapoda</taxon>
        <taxon>Insecta</taxon>
        <taxon>Pterygota</taxon>
        <taxon>Neoptera</taxon>
        <taxon>Endopterygota</taxon>
        <taxon>Lepidoptera</taxon>
        <taxon>Glossata</taxon>
        <taxon>Ditrysia</taxon>
        <taxon>Tortricoidea</taxon>
        <taxon>Tortricidae</taxon>
        <taxon>Tortricinae</taxon>
        <taxon>Choristoneura</taxon>
    </lineage>
</organism>
<sequence>WDKPKPAVQVKQEVIVKDEPGVETDCSSKTLLGLILRFLGAPHCNVLWLNGTAIEDLLLEPADNRCRLADLEEGRIGSLRVHQSGRVTLALGDTIFEAKVAFLPFDSLSPQQPFQCVLLASDL</sequence>
<proteinExistence type="predicted"/>